<dbReference type="PANTHER" id="PTHR46411">
    <property type="entry name" value="FAMILY ATPASE, PUTATIVE-RELATED"/>
    <property type="match status" value="1"/>
</dbReference>
<dbReference type="Proteomes" id="UP000294835">
    <property type="component" value="Unassembled WGS sequence"/>
</dbReference>
<reference evidence="2 3" key="1">
    <citation type="submission" date="2019-03" db="EMBL/GenBank/DDBJ databases">
        <title>Genomic Encyclopedia of Type Strains, Phase IV (KMG-IV): sequencing the most valuable type-strain genomes for metagenomic binning, comparative biology and taxonomic classification.</title>
        <authorList>
            <person name="Goeker M."/>
        </authorList>
    </citation>
    <scope>NUCLEOTIDE SEQUENCE [LARGE SCALE GENOMIC DNA]</scope>
    <source>
        <strain evidence="2 3">DSM 18063</strain>
    </source>
</reference>
<dbReference type="InterPro" id="IPR003593">
    <property type="entry name" value="AAA+_ATPase"/>
</dbReference>
<name>A0A4R2Q092_9RHOB</name>
<dbReference type="Pfam" id="PF22977">
    <property type="entry name" value="WHD"/>
    <property type="match status" value="1"/>
</dbReference>
<dbReference type="CDD" id="cd19481">
    <property type="entry name" value="RecA-like_protease"/>
    <property type="match status" value="1"/>
</dbReference>
<keyword evidence="3" id="KW-1185">Reference proteome</keyword>
<dbReference type="InterPro" id="IPR003959">
    <property type="entry name" value="ATPase_AAA_core"/>
</dbReference>
<accession>A0A4R2Q092</accession>
<dbReference type="GO" id="GO:0016887">
    <property type="term" value="F:ATP hydrolysis activity"/>
    <property type="evidence" value="ECO:0007669"/>
    <property type="project" value="InterPro"/>
</dbReference>
<comment type="caution">
    <text evidence="2">The sequence shown here is derived from an EMBL/GenBank/DDBJ whole genome shotgun (WGS) entry which is preliminary data.</text>
</comment>
<dbReference type="Pfam" id="PF00004">
    <property type="entry name" value="AAA"/>
    <property type="match status" value="1"/>
</dbReference>
<proteinExistence type="predicted"/>
<dbReference type="GO" id="GO:0005524">
    <property type="term" value="F:ATP binding"/>
    <property type="evidence" value="ECO:0007669"/>
    <property type="project" value="InterPro"/>
</dbReference>
<protein>
    <submittedName>
        <fullName evidence="2">ATPase family protein associated with various cellular activities (AAA)</fullName>
    </submittedName>
</protein>
<dbReference type="InterPro" id="IPR027417">
    <property type="entry name" value="P-loop_NTPase"/>
</dbReference>
<dbReference type="AlphaFoldDB" id="A0A4R2Q092"/>
<dbReference type="InterPro" id="IPR054472">
    <property type="entry name" value="WHD"/>
</dbReference>
<dbReference type="SUPFAM" id="SSF52540">
    <property type="entry name" value="P-loop containing nucleoside triphosphate hydrolases"/>
    <property type="match status" value="1"/>
</dbReference>
<feature type="domain" description="AAA+ ATPase" evidence="1">
    <location>
        <begin position="423"/>
        <end position="555"/>
    </location>
</feature>
<dbReference type="SMART" id="SM00382">
    <property type="entry name" value="AAA"/>
    <property type="match status" value="1"/>
</dbReference>
<sequence>MTANPRIPPHAEAATEALRAALARHAQALAAHVSAPTVAPGPLPRETAAGSALETLALRFGLSPLEADLLALAAGPDLHAGLASAIAAATGGPRTDVSLALTVLGPDAWTALCPGAALRHHRLLALEGPGPMLRRSLSVDERILHFLMGLNYLDPHLSGLMRAIPLPDTPPAGSAGQSAAEIARAWDTAGPLPVLLLAGPDPATARAAFTAAAAALGLTPWRIAAADVPAATPERHALALYLDRELALTDGAALIEAGPDGAETARALADVMQGPTAIAAPDPAPPDRAPRLRIETAAPDISERRALWREALGAPRATALGPALDRLAGQFGLDRGAIGAAADTLAPDSPPDALAPTLWQAARIQGRRRLDGLAQRIDSRATWDDLVLPAATLAHLADLAAHVRQSWRVSESWGWRAKSPRGLGAAALFAGASGTGKTLAAEVIAGELALDLYRIDLSQVVSKYIGETEKNLARVFDAAEASGAILLFDEADALFGKRSEVRDSHDRYANIEVSYLLQRMEAYRGLAILTTNQKGALDSAFLRRLRFVVTFPFPDAAARMAIWTRIFPAATPVSGLDPSRLGRLNLSGGSIRSIALNASYLAAETGGPVTMGHVLAAVEREYAKLEKPFTAAERRALE</sequence>
<evidence type="ECO:0000313" key="3">
    <source>
        <dbReference type="Proteomes" id="UP000294835"/>
    </source>
</evidence>
<evidence type="ECO:0000313" key="2">
    <source>
        <dbReference type="EMBL" id="TCP41867.1"/>
    </source>
</evidence>
<evidence type="ECO:0000259" key="1">
    <source>
        <dbReference type="SMART" id="SM00382"/>
    </source>
</evidence>
<dbReference type="RefSeq" id="WP_207903602.1">
    <property type="nucleotide sequence ID" value="NZ_SLXP01000004.1"/>
</dbReference>
<dbReference type="EMBL" id="SLXP01000004">
    <property type="protein sequence ID" value="TCP41867.1"/>
    <property type="molecule type" value="Genomic_DNA"/>
</dbReference>
<organism evidence="2 3">
    <name type="scientific">Rhodovulum marinum</name>
    <dbReference type="NCBI Taxonomy" id="320662"/>
    <lineage>
        <taxon>Bacteria</taxon>
        <taxon>Pseudomonadati</taxon>
        <taxon>Pseudomonadota</taxon>
        <taxon>Alphaproteobacteria</taxon>
        <taxon>Rhodobacterales</taxon>
        <taxon>Paracoccaceae</taxon>
        <taxon>Rhodovulum</taxon>
    </lineage>
</organism>
<gene>
    <name evidence="2" type="ORF">EV662_104211</name>
</gene>
<dbReference type="Gene3D" id="3.40.50.300">
    <property type="entry name" value="P-loop containing nucleotide triphosphate hydrolases"/>
    <property type="match status" value="1"/>
</dbReference>
<dbReference type="PANTHER" id="PTHR46411:SF3">
    <property type="entry name" value="AAA+ ATPASE DOMAIN-CONTAINING PROTEIN"/>
    <property type="match status" value="1"/>
</dbReference>